<dbReference type="PANTHER" id="PTHR47371:SF3">
    <property type="entry name" value="PHOSPHOGLYCEROL TRANSFERASE I"/>
    <property type="match status" value="1"/>
</dbReference>
<dbReference type="Proteomes" id="UP001203342">
    <property type="component" value="Unassembled WGS sequence"/>
</dbReference>
<feature type="transmembrane region" description="Helical" evidence="6">
    <location>
        <begin position="43"/>
        <end position="76"/>
    </location>
</feature>
<dbReference type="InterPro" id="IPR017850">
    <property type="entry name" value="Alkaline_phosphatase_core_sf"/>
</dbReference>
<evidence type="ECO:0000256" key="3">
    <source>
        <dbReference type="ARBA" id="ARBA00022692"/>
    </source>
</evidence>
<keyword evidence="5 6" id="KW-0472">Membrane</keyword>
<dbReference type="CDD" id="cd16015">
    <property type="entry name" value="LTA_synthase"/>
    <property type="match status" value="1"/>
</dbReference>
<dbReference type="SUPFAM" id="SSF53649">
    <property type="entry name" value="Alkaline phosphatase-like"/>
    <property type="match status" value="1"/>
</dbReference>
<feature type="transmembrane region" description="Helical" evidence="6">
    <location>
        <begin position="12"/>
        <end position="37"/>
    </location>
</feature>
<evidence type="ECO:0000313" key="9">
    <source>
        <dbReference type="Proteomes" id="UP001203342"/>
    </source>
</evidence>
<evidence type="ECO:0000256" key="6">
    <source>
        <dbReference type="SAM" id="Phobius"/>
    </source>
</evidence>
<feature type="transmembrane region" description="Helical" evidence="6">
    <location>
        <begin position="181"/>
        <end position="198"/>
    </location>
</feature>
<comment type="subcellular location">
    <subcellularLocation>
        <location evidence="1">Cell membrane</location>
        <topology evidence="1">Multi-pass membrane protein</topology>
    </subcellularLocation>
</comment>
<dbReference type="PANTHER" id="PTHR47371">
    <property type="entry name" value="LIPOTEICHOIC ACID SYNTHASE"/>
    <property type="match status" value="1"/>
</dbReference>
<feature type="transmembrane region" description="Helical" evidence="6">
    <location>
        <begin position="88"/>
        <end position="112"/>
    </location>
</feature>
<keyword evidence="2" id="KW-1003">Cell membrane</keyword>
<dbReference type="Pfam" id="PF00884">
    <property type="entry name" value="Sulfatase"/>
    <property type="match status" value="1"/>
</dbReference>
<dbReference type="EMBL" id="JAMLJN010000005">
    <property type="protein sequence ID" value="MCL9770250.1"/>
    <property type="molecule type" value="Genomic_DNA"/>
</dbReference>
<organism evidence="8 9">
    <name type="scientific">Flavobacterium fragile</name>
    <dbReference type="NCBI Taxonomy" id="2949085"/>
    <lineage>
        <taxon>Bacteria</taxon>
        <taxon>Pseudomonadati</taxon>
        <taxon>Bacteroidota</taxon>
        <taxon>Flavobacteriia</taxon>
        <taxon>Flavobacteriales</taxon>
        <taxon>Flavobacteriaceae</taxon>
        <taxon>Flavobacterium</taxon>
    </lineage>
</organism>
<proteinExistence type="predicted"/>
<evidence type="ECO:0000313" key="8">
    <source>
        <dbReference type="EMBL" id="MCL9770250.1"/>
    </source>
</evidence>
<dbReference type="Gene3D" id="3.40.720.10">
    <property type="entry name" value="Alkaline Phosphatase, subunit A"/>
    <property type="match status" value="1"/>
</dbReference>
<name>A0ABT0TIK4_9FLAO</name>
<accession>A0ABT0TIK4</accession>
<gene>
    <name evidence="8" type="ORF">NAT47_07455</name>
</gene>
<evidence type="ECO:0000256" key="2">
    <source>
        <dbReference type="ARBA" id="ARBA00022475"/>
    </source>
</evidence>
<sequence>MKVANLIFKRYSLLFGFSAWYLLFSLLLRVFFLFWQIDDVDLSILILFKILFTGFIFDLGVLSFLFLISSFYLLIIPTKLIGSKLDKFFLIFGSVVTLFIFVFTFFAEITFWEEFRCRFNFVAVDYLIYTFEVVKNIHESYPLYLLIPGILLLTSIIYYVMLKLDFLKNTLESKPSFRYRLLMFVVASFFALFYISFVKNSDAEWSKNRYNNEISKSGIYSFFAEFRNNKLDFKTFYASISDQEAFTILRNDLKAKNESFLSNDFTIKRKVVDSQETQVKPNVVFVLMESMSASFMKTYGSTENITPFLDSISKEAFTFKNLYATGNRTVRGMEAITLSIPPTPGQSIVKRPNNSNLYTISNVFKSKNYKCNFFYGGDGYFDNMNAFYGGNGFDIYDRGRGSILDDAIKTKRHNIDDNEVTFENAWGICDEDIYNKMIQVADEYHNKKKPFFNFVMTTSNHRPYTYPANKIDIPSGTGREGAVKYADYALQQLIQKSKNKPWFNNTIFIFVADHCASSAGKDEIDVANYHIPAIIYGKNLIQKQEINKLCSQIDVFPTLFGLLHWNYTSNFFGTNVLNQEYKERALVGTYLKLGYKKQDKVMILTNKKTAHYYSWEPTSNILNILPMNQKEQKEAISWYQVADYLYVNNKLK</sequence>
<protein>
    <submittedName>
        <fullName evidence="8">Sulfatase-like hydrolase/transferase</fullName>
    </submittedName>
</protein>
<evidence type="ECO:0000256" key="5">
    <source>
        <dbReference type="ARBA" id="ARBA00023136"/>
    </source>
</evidence>
<comment type="caution">
    <text evidence="8">The sequence shown here is derived from an EMBL/GenBank/DDBJ whole genome shotgun (WGS) entry which is preliminary data.</text>
</comment>
<dbReference type="Gene3D" id="3.30.1120.80">
    <property type="match status" value="1"/>
</dbReference>
<dbReference type="InterPro" id="IPR000917">
    <property type="entry name" value="Sulfatase_N"/>
</dbReference>
<reference evidence="8 9" key="1">
    <citation type="submission" date="2022-05" db="EMBL/GenBank/DDBJ databases">
        <title>Flavobacterium sp., isolated from activated sludge.</title>
        <authorList>
            <person name="Ran Q."/>
        </authorList>
    </citation>
    <scope>NUCLEOTIDE SEQUENCE [LARGE SCALE GENOMIC DNA]</scope>
    <source>
        <strain evidence="8 9">HXWNR69</strain>
    </source>
</reference>
<feature type="domain" description="Sulfatase N-terminal" evidence="7">
    <location>
        <begin position="281"/>
        <end position="563"/>
    </location>
</feature>
<keyword evidence="9" id="KW-1185">Reference proteome</keyword>
<dbReference type="RefSeq" id="WP_250581774.1">
    <property type="nucleotide sequence ID" value="NZ_JAMLJN010000005.1"/>
</dbReference>
<keyword evidence="3 6" id="KW-0812">Transmembrane</keyword>
<evidence type="ECO:0000256" key="1">
    <source>
        <dbReference type="ARBA" id="ARBA00004651"/>
    </source>
</evidence>
<dbReference type="PIRSF" id="PIRSF005091">
    <property type="entry name" value="Mmb_sulf_HI1246"/>
    <property type="match status" value="1"/>
</dbReference>
<evidence type="ECO:0000256" key="4">
    <source>
        <dbReference type="ARBA" id="ARBA00022989"/>
    </source>
</evidence>
<evidence type="ECO:0000259" key="7">
    <source>
        <dbReference type="Pfam" id="PF00884"/>
    </source>
</evidence>
<keyword evidence="4 6" id="KW-1133">Transmembrane helix</keyword>
<dbReference type="InterPro" id="IPR050448">
    <property type="entry name" value="OpgB/LTA_synthase_biosynth"/>
</dbReference>
<feature type="transmembrane region" description="Helical" evidence="6">
    <location>
        <begin position="141"/>
        <end position="160"/>
    </location>
</feature>
<dbReference type="InterPro" id="IPR012160">
    <property type="entry name" value="LtaS-like"/>
</dbReference>